<gene>
    <name evidence="2" type="ORF">SAY86_028979</name>
</gene>
<evidence type="ECO:0000256" key="1">
    <source>
        <dbReference type="SAM" id="MobiDB-lite"/>
    </source>
</evidence>
<dbReference type="EMBL" id="JAXQNO010000006">
    <property type="protein sequence ID" value="KAK4796653.1"/>
    <property type="molecule type" value="Genomic_DNA"/>
</dbReference>
<organism evidence="2 3">
    <name type="scientific">Trapa natans</name>
    <name type="common">Water chestnut</name>
    <dbReference type="NCBI Taxonomy" id="22666"/>
    <lineage>
        <taxon>Eukaryota</taxon>
        <taxon>Viridiplantae</taxon>
        <taxon>Streptophyta</taxon>
        <taxon>Embryophyta</taxon>
        <taxon>Tracheophyta</taxon>
        <taxon>Spermatophyta</taxon>
        <taxon>Magnoliopsida</taxon>
        <taxon>eudicotyledons</taxon>
        <taxon>Gunneridae</taxon>
        <taxon>Pentapetalae</taxon>
        <taxon>rosids</taxon>
        <taxon>malvids</taxon>
        <taxon>Myrtales</taxon>
        <taxon>Lythraceae</taxon>
        <taxon>Trapa</taxon>
    </lineage>
</organism>
<feature type="region of interest" description="Disordered" evidence="1">
    <location>
        <begin position="81"/>
        <end position="102"/>
    </location>
</feature>
<evidence type="ECO:0000313" key="2">
    <source>
        <dbReference type="EMBL" id="KAK4796653.1"/>
    </source>
</evidence>
<sequence length="125" mass="14213">MIIKLSSLLVADHQDADLMTGEGRKRKKRIYLEFKSKFVQAKQVLQSSSLPNSSKRKPIRSVDEGARGGQRWLFCIRPRTSDSPIESRLSDPIDPTHEKKVGSGTHFSYGVKPLSRLYYFCVLSE</sequence>
<dbReference type="Proteomes" id="UP001346149">
    <property type="component" value="Unassembled WGS sequence"/>
</dbReference>
<reference evidence="2 3" key="1">
    <citation type="journal article" date="2023" name="Hortic Res">
        <title>Pangenome of water caltrop reveals structural variations and asymmetric subgenome divergence after allopolyploidization.</title>
        <authorList>
            <person name="Zhang X."/>
            <person name="Chen Y."/>
            <person name="Wang L."/>
            <person name="Yuan Y."/>
            <person name="Fang M."/>
            <person name="Shi L."/>
            <person name="Lu R."/>
            <person name="Comes H.P."/>
            <person name="Ma Y."/>
            <person name="Chen Y."/>
            <person name="Huang G."/>
            <person name="Zhou Y."/>
            <person name="Zheng Z."/>
            <person name="Qiu Y."/>
        </authorList>
    </citation>
    <scope>NUCLEOTIDE SEQUENCE [LARGE SCALE GENOMIC DNA]</scope>
    <source>
        <strain evidence="2">F231</strain>
    </source>
</reference>
<name>A0AAN7RGX6_TRANT</name>
<dbReference type="AlphaFoldDB" id="A0AAN7RGX6"/>
<comment type="caution">
    <text evidence="2">The sequence shown here is derived from an EMBL/GenBank/DDBJ whole genome shotgun (WGS) entry which is preliminary data.</text>
</comment>
<keyword evidence="3" id="KW-1185">Reference proteome</keyword>
<feature type="compositionally biased region" description="Basic and acidic residues" evidence="1">
    <location>
        <begin position="88"/>
        <end position="101"/>
    </location>
</feature>
<protein>
    <submittedName>
        <fullName evidence="2">Uncharacterized protein</fullName>
    </submittedName>
</protein>
<accession>A0AAN7RGX6</accession>
<evidence type="ECO:0000313" key="3">
    <source>
        <dbReference type="Proteomes" id="UP001346149"/>
    </source>
</evidence>
<proteinExistence type="predicted"/>